<dbReference type="Proteomes" id="UP000504610">
    <property type="component" value="Chromosome 5"/>
</dbReference>
<dbReference type="KEGG" id="rsz:108860997"/>
<dbReference type="Gene3D" id="1.25.10.10">
    <property type="entry name" value="Leucine-rich Repeat Variant"/>
    <property type="match status" value="1"/>
</dbReference>
<name>A0A9W3DSI3_RAPSA</name>
<dbReference type="SUPFAM" id="SSF48371">
    <property type="entry name" value="ARM repeat"/>
    <property type="match status" value="1"/>
</dbReference>
<dbReference type="GeneID" id="108860997"/>
<evidence type="ECO:0000313" key="3">
    <source>
        <dbReference type="RefSeq" id="XP_056866737.1"/>
    </source>
</evidence>
<proteinExistence type="predicted"/>
<reference evidence="2 3" key="2">
    <citation type="submission" date="2025-04" db="UniProtKB">
        <authorList>
            <consortium name="RefSeq"/>
        </authorList>
    </citation>
    <scope>IDENTIFICATION</scope>
    <source>
        <tissue evidence="2 3">Leaf</tissue>
    </source>
</reference>
<dbReference type="RefSeq" id="XP_056866737.1">
    <property type="nucleotide sequence ID" value="XM_057010757.1"/>
</dbReference>
<reference evidence="1" key="1">
    <citation type="journal article" date="2019" name="Database">
        <title>The radish genome database (RadishGD): an integrated information resource for radish genomics.</title>
        <authorList>
            <person name="Yu H.J."/>
            <person name="Baek S."/>
            <person name="Lee Y.J."/>
            <person name="Cho A."/>
            <person name="Mun J.H."/>
        </authorList>
    </citation>
    <scope>NUCLEOTIDE SEQUENCE [LARGE SCALE GENOMIC DNA]</scope>
    <source>
        <strain evidence="1">cv. WK10039</strain>
    </source>
</reference>
<dbReference type="InterPro" id="IPR011989">
    <property type="entry name" value="ARM-like"/>
</dbReference>
<dbReference type="OrthoDB" id="409644at2759"/>
<keyword evidence="1" id="KW-1185">Reference proteome</keyword>
<dbReference type="InterPro" id="IPR016024">
    <property type="entry name" value="ARM-type_fold"/>
</dbReference>
<accession>A0A9W3DSI3</accession>
<dbReference type="AlphaFoldDB" id="A0A9W3DSI3"/>
<dbReference type="RefSeq" id="XP_056866736.1">
    <property type="nucleotide sequence ID" value="XM_057010756.1"/>
</dbReference>
<organism evidence="1 3">
    <name type="scientific">Raphanus sativus</name>
    <name type="common">Radish</name>
    <name type="synonym">Raphanus raphanistrum var. sativus</name>
    <dbReference type="NCBI Taxonomy" id="3726"/>
    <lineage>
        <taxon>Eukaryota</taxon>
        <taxon>Viridiplantae</taxon>
        <taxon>Streptophyta</taxon>
        <taxon>Embryophyta</taxon>
        <taxon>Tracheophyta</taxon>
        <taxon>Spermatophyta</taxon>
        <taxon>Magnoliopsida</taxon>
        <taxon>eudicotyledons</taxon>
        <taxon>Gunneridae</taxon>
        <taxon>Pentapetalae</taxon>
        <taxon>rosids</taxon>
        <taxon>malvids</taxon>
        <taxon>Brassicales</taxon>
        <taxon>Brassicaceae</taxon>
        <taxon>Brassiceae</taxon>
        <taxon>Raphanus</taxon>
    </lineage>
</organism>
<evidence type="ECO:0000313" key="1">
    <source>
        <dbReference type="Proteomes" id="UP000504610"/>
    </source>
</evidence>
<sequence>MESSQNPDWETEFNRFEQAISSSPAPIRVKSVIRLSALANQSPESILSRAIPILAGLLRVSSDDPDRSVQAAAAHCLKRIACRGGEFAARMGRCGAIASLLGLLLEAATNDNGISLRTIWVKCLWSLVTFGSSIRIGLARLGGVEIVTRELNTCEDDDDDSSNRRYLLEILTALATIPESRRVPVLELFLSCVTT</sequence>
<protein>
    <submittedName>
        <fullName evidence="2 3">Uncharacterized protein LOC108860997</fullName>
    </submittedName>
</protein>
<evidence type="ECO:0000313" key="2">
    <source>
        <dbReference type="RefSeq" id="XP_056866736.1"/>
    </source>
</evidence>
<gene>
    <name evidence="2 3" type="primary">LOC108860997</name>
</gene>